<evidence type="ECO:0000313" key="2">
    <source>
        <dbReference type="EMBL" id="MDR6301973.1"/>
    </source>
</evidence>
<evidence type="ECO:0000256" key="1">
    <source>
        <dbReference type="ARBA" id="ARBA00009460"/>
    </source>
</evidence>
<sequence length="229" mass="26340">MFKKETKGLALLASAEALKIPEVICFGEIDDHSYLLLEYLETGAKSATFWEDFAKGLAKLHKKTQSTFGLEIDNYIGSLPQFNKTSTSSLVKFYIEKRLQPQFNLAEENGFNFKTSSFYKNIQQEIPEEAPALIHGDLWNGNYFVSSEGNPCLIDPAVSFAPREMDIAMMKLFGGFSEKLFECYHEIFPLQPYWKKRIELWQLYYLLVHLNLFGSGYYNSVASIVKKYQ</sequence>
<dbReference type="PANTHER" id="PTHR12149:SF8">
    <property type="entry name" value="PROTEIN-RIBULOSAMINE 3-KINASE"/>
    <property type="match status" value="1"/>
</dbReference>
<gene>
    <name evidence="2" type="ORF">GGR31_002648</name>
</gene>
<evidence type="ECO:0008006" key="4">
    <source>
        <dbReference type="Google" id="ProtNLM"/>
    </source>
</evidence>
<keyword evidence="3" id="KW-1185">Reference proteome</keyword>
<name>A0ABU1K8P8_9FLAO</name>
<reference evidence="2 3" key="1">
    <citation type="submission" date="2023-07" db="EMBL/GenBank/DDBJ databases">
        <title>Genomic Encyclopedia of Type Strains, Phase IV (KMG-IV): sequencing the most valuable type-strain genomes for metagenomic binning, comparative biology and taxonomic classification.</title>
        <authorList>
            <person name="Goeker M."/>
        </authorList>
    </citation>
    <scope>NUCLEOTIDE SEQUENCE [LARGE SCALE GENOMIC DNA]</scope>
    <source>
        <strain evidence="2 3">DSM 102814</strain>
    </source>
</reference>
<proteinExistence type="inferred from homology"/>
<comment type="caution">
    <text evidence="2">The sequence shown here is derived from an EMBL/GenBank/DDBJ whole genome shotgun (WGS) entry which is preliminary data.</text>
</comment>
<dbReference type="InterPro" id="IPR011009">
    <property type="entry name" value="Kinase-like_dom_sf"/>
</dbReference>
<organism evidence="2 3">
    <name type="scientific">Mesonia maritima</name>
    <dbReference type="NCBI Taxonomy" id="1793873"/>
    <lineage>
        <taxon>Bacteria</taxon>
        <taxon>Pseudomonadati</taxon>
        <taxon>Bacteroidota</taxon>
        <taxon>Flavobacteriia</taxon>
        <taxon>Flavobacteriales</taxon>
        <taxon>Flavobacteriaceae</taxon>
        <taxon>Mesonia</taxon>
    </lineage>
</organism>
<dbReference type="EMBL" id="JAVDQA010000009">
    <property type="protein sequence ID" value="MDR6301973.1"/>
    <property type="molecule type" value="Genomic_DNA"/>
</dbReference>
<dbReference type="Proteomes" id="UP001257659">
    <property type="component" value="Unassembled WGS sequence"/>
</dbReference>
<dbReference type="SUPFAM" id="SSF56112">
    <property type="entry name" value="Protein kinase-like (PK-like)"/>
    <property type="match status" value="1"/>
</dbReference>
<dbReference type="PANTHER" id="PTHR12149">
    <property type="entry name" value="FRUCTOSAMINE 3 KINASE-RELATED PROTEIN"/>
    <property type="match status" value="1"/>
</dbReference>
<evidence type="ECO:0000313" key="3">
    <source>
        <dbReference type="Proteomes" id="UP001257659"/>
    </source>
</evidence>
<comment type="similarity">
    <text evidence="1">Belongs to the fructosamine kinase family.</text>
</comment>
<dbReference type="Pfam" id="PF03881">
    <property type="entry name" value="Fructosamin_kin"/>
    <property type="match status" value="1"/>
</dbReference>
<protein>
    <recommendedName>
        <fullName evidence="4">Fructosamine kinase</fullName>
    </recommendedName>
</protein>
<dbReference type="InterPro" id="IPR016477">
    <property type="entry name" value="Fructo-/Ketosamine-3-kinase"/>
</dbReference>
<dbReference type="Gene3D" id="3.30.200.20">
    <property type="entry name" value="Phosphorylase Kinase, domain 1"/>
    <property type="match status" value="1"/>
</dbReference>
<dbReference type="Gene3D" id="3.90.1200.10">
    <property type="match status" value="1"/>
</dbReference>
<accession>A0ABU1K8P8</accession>